<proteinExistence type="predicted"/>
<dbReference type="RefSeq" id="WP_152872363.1">
    <property type="nucleotide sequence ID" value="NZ_WBSL01000014.1"/>
</dbReference>
<reference evidence="2 3" key="1">
    <citation type="submission" date="2019-10" db="EMBL/GenBank/DDBJ databases">
        <title>Deinococcus sp. isolated from soil.</title>
        <authorList>
            <person name="Li Y."/>
            <person name="Wang J."/>
        </authorList>
    </citation>
    <scope>NUCLEOTIDE SEQUENCE [LARGE SCALE GENOMIC DNA]</scope>
    <source>
        <strain evidence="2 3">SDU3-2</strain>
    </source>
</reference>
<feature type="compositionally biased region" description="Basic and acidic residues" evidence="1">
    <location>
        <begin position="145"/>
        <end position="156"/>
    </location>
</feature>
<evidence type="ECO:0000256" key="1">
    <source>
        <dbReference type="SAM" id="MobiDB-lite"/>
    </source>
</evidence>
<keyword evidence="3" id="KW-1185">Reference proteome</keyword>
<protein>
    <submittedName>
        <fullName evidence="2">Uncharacterized protein</fullName>
    </submittedName>
</protein>
<sequence>MLDRAINVQEKPEDRKFLEDQLVNAKEKYIYHVILSSGDKSMSARSVELWAKAVLQSQGISKYYMVIHAGEKGHTNNPHAHIIIPTDSRFERGHFFNIRKSGDLEQQFHRQLFRSVEEDWKERLNHRENTSESGGKQIEREEEETLKKRSIDIQLG</sequence>
<dbReference type="Proteomes" id="UP000484842">
    <property type="component" value="Unassembled WGS sequence"/>
</dbReference>
<evidence type="ECO:0000313" key="3">
    <source>
        <dbReference type="Proteomes" id="UP000484842"/>
    </source>
</evidence>
<name>A0A7X1TSP3_9DEIO</name>
<organism evidence="2 3">
    <name type="scientific">Deinococcus terrestris</name>
    <dbReference type="NCBI Taxonomy" id="2651870"/>
    <lineage>
        <taxon>Bacteria</taxon>
        <taxon>Thermotogati</taxon>
        <taxon>Deinococcota</taxon>
        <taxon>Deinococci</taxon>
        <taxon>Deinococcales</taxon>
        <taxon>Deinococcaceae</taxon>
        <taxon>Deinococcus</taxon>
    </lineage>
</organism>
<dbReference type="AlphaFoldDB" id="A0A7X1TSP3"/>
<gene>
    <name evidence="2" type="ORF">F8S09_15460</name>
</gene>
<dbReference type="EMBL" id="WBSL01000014">
    <property type="protein sequence ID" value="MPY68053.1"/>
    <property type="molecule type" value="Genomic_DNA"/>
</dbReference>
<accession>A0A7X1TSP3</accession>
<comment type="caution">
    <text evidence="2">The sequence shown here is derived from an EMBL/GenBank/DDBJ whole genome shotgun (WGS) entry which is preliminary data.</text>
</comment>
<evidence type="ECO:0000313" key="2">
    <source>
        <dbReference type="EMBL" id="MPY68053.1"/>
    </source>
</evidence>
<feature type="region of interest" description="Disordered" evidence="1">
    <location>
        <begin position="124"/>
        <end position="156"/>
    </location>
</feature>